<protein>
    <recommendedName>
        <fullName evidence="2">Nucleoside transporter/FeoB GTPase Gate domain-containing protein</fullName>
    </recommendedName>
</protein>
<dbReference type="RefSeq" id="WP_204468074.1">
    <property type="nucleotide sequence ID" value="NZ_JAFBCV010000014.1"/>
</dbReference>
<keyword evidence="4" id="KW-1185">Reference proteome</keyword>
<reference evidence="3" key="1">
    <citation type="submission" date="2021-01" db="EMBL/GenBank/DDBJ databases">
        <title>Genomic Encyclopedia of Type Strains, Phase IV (KMG-IV): sequencing the most valuable type-strain genomes for metagenomic binning, comparative biology and taxonomic classification.</title>
        <authorList>
            <person name="Goeker M."/>
        </authorList>
    </citation>
    <scope>NUCLEOTIDE SEQUENCE</scope>
    <source>
        <strain evidence="3">DSM 21943</strain>
    </source>
</reference>
<evidence type="ECO:0000256" key="1">
    <source>
        <dbReference type="SAM" id="Phobius"/>
    </source>
</evidence>
<evidence type="ECO:0000259" key="2">
    <source>
        <dbReference type="Pfam" id="PF07670"/>
    </source>
</evidence>
<feature type="transmembrane region" description="Helical" evidence="1">
    <location>
        <begin position="21"/>
        <end position="38"/>
    </location>
</feature>
<feature type="transmembrane region" description="Helical" evidence="1">
    <location>
        <begin position="251"/>
        <end position="276"/>
    </location>
</feature>
<dbReference type="Proteomes" id="UP001179280">
    <property type="component" value="Unassembled WGS sequence"/>
</dbReference>
<keyword evidence="1" id="KW-0472">Membrane</keyword>
<evidence type="ECO:0000313" key="4">
    <source>
        <dbReference type="Proteomes" id="UP001179280"/>
    </source>
</evidence>
<feature type="transmembrane region" description="Helical" evidence="1">
    <location>
        <begin position="87"/>
        <end position="108"/>
    </location>
</feature>
<feature type="domain" description="Nucleoside transporter/FeoB GTPase Gate" evidence="2">
    <location>
        <begin position="176"/>
        <end position="265"/>
    </location>
</feature>
<feature type="transmembrane region" description="Helical" evidence="1">
    <location>
        <begin position="114"/>
        <end position="136"/>
    </location>
</feature>
<name>A0ABS2T0C5_9BACI</name>
<organism evidence="3 4">
    <name type="scientific">Shouchella xiaoxiensis</name>
    <dbReference type="NCBI Taxonomy" id="766895"/>
    <lineage>
        <taxon>Bacteria</taxon>
        <taxon>Bacillati</taxon>
        <taxon>Bacillota</taxon>
        <taxon>Bacilli</taxon>
        <taxon>Bacillales</taxon>
        <taxon>Bacillaceae</taxon>
        <taxon>Shouchella</taxon>
    </lineage>
</organism>
<sequence>MGVVKRGLLSGLATTWTLGKIIFPVTLFVTLLGYTPVLEWIAGQIAPLMNLIGLPGEAAIPLVVGNALNLFAGIGAILSLELTVKEVFILAIMLSFSHNLIIESAVASKVGIKVAPIIAVRVFLALFSAFVIHLVWSGGSEQAVYGLASSATAGAEASGWLAITMVGIQTAFWGVVQLALIVIPLMLIVQVMRERGWLQVISRWLTPLTRLIGVDRNTSVTLASGLTIGLAYGAGVMIEAVKQDRVKKKDLYIVFIFLVACHAVVEDTVVFLVLGIPVWPLLVIRVVTALLLTIAISRIWNQLEKKKAGVYRKDTAYEH</sequence>
<accession>A0ABS2T0C5</accession>
<gene>
    <name evidence="3" type="ORF">JOC54_003757</name>
</gene>
<feature type="transmembrane region" description="Helical" evidence="1">
    <location>
        <begin position="171"/>
        <end position="189"/>
    </location>
</feature>
<dbReference type="Pfam" id="PF07670">
    <property type="entry name" value="Gate"/>
    <property type="match status" value="2"/>
</dbReference>
<evidence type="ECO:0000313" key="3">
    <source>
        <dbReference type="EMBL" id="MBM7840465.1"/>
    </source>
</evidence>
<feature type="transmembrane region" description="Helical" evidence="1">
    <location>
        <begin position="282"/>
        <end position="300"/>
    </location>
</feature>
<dbReference type="EMBL" id="JAFBCV010000014">
    <property type="protein sequence ID" value="MBM7840465.1"/>
    <property type="molecule type" value="Genomic_DNA"/>
</dbReference>
<keyword evidence="1" id="KW-1133">Transmembrane helix</keyword>
<keyword evidence="1" id="KW-0812">Transmembrane</keyword>
<dbReference type="InterPro" id="IPR011642">
    <property type="entry name" value="Gate_dom"/>
</dbReference>
<comment type="caution">
    <text evidence="3">The sequence shown here is derived from an EMBL/GenBank/DDBJ whole genome shotgun (WGS) entry which is preliminary data.</text>
</comment>
<feature type="domain" description="Nucleoside transporter/FeoB GTPase Gate" evidence="2">
    <location>
        <begin position="16"/>
        <end position="108"/>
    </location>
</feature>
<feature type="transmembrane region" description="Helical" evidence="1">
    <location>
        <begin position="58"/>
        <end position="80"/>
    </location>
</feature>
<proteinExistence type="predicted"/>